<dbReference type="RefSeq" id="WP_217792880.1">
    <property type="nucleotide sequence ID" value="NZ_JAHSPG010000014.1"/>
</dbReference>
<proteinExistence type="predicted"/>
<dbReference type="EMBL" id="JAHSPG010000014">
    <property type="protein sequence ID" value="MBV4359040.1"/>
    <property type="molecule type" value="Genomic_DNA"/>
</dbReference>
<feature type="domain" description="Secretion system C-terminal sorting" evidence="2">
    <location>
        <begin position="1667"/>
        <end position="1750"/>
    </location>
</feature>
<dbReference type="InterPro" id="IPR026444">
    <property type="entry name" value="Secre_tail"/>
</dbReference>
<comment type="caution">
    <text evidence="3">The sequence shown here is derived from an EMBL/GenBank/DDBJ whole genome shotgun (WGS) entry which is preliminary data.</text>
</comment>
<reference evidence="3" key="1">
    <citation type="submission" date="2021-06" db="EMBL/GenBank/DDBJ databases">
        <authorList>
            <person name="Huq M.A."/>
        </authorList>
    </citation>
    <scope>NUCLEOTIDE SEQUENCE</scope>
    <source>
        <strain evidence="3">MAH-26</strain>
    </source>
</reference>
<accession>A0A9E2W3X6</accession>
<evidence type="ECO:0000256" key="1">
    <source>
        <dbReference type="SAM" id="SignalP"/>
    </source>
</evidence>
<evidence type="ECO:0000313" key="3">
    <source>
        <dbReference type="EMBL" id="MBV4359040.1"/>
    </source>
</evidence>
<organism evidence="3 4">
    <name type="scientific">Pinibacter aurantiacus</name>
    <dbReference type="NCBI Taxonomy" id="2851599"/>
    <lineage>
        <taxon>Bacteria</taxon>
        <taxon>Pseudomonadati</taxon>
        <taxon>Bacteroidota</taxon>
        <taxon>Chitinophagia</taxon>
        <taxon>Chitinophagales</taxon>
        <taxon>Chitinophagaceae</taxon>
        <taxon>Pinibacter</taxon>
    </lineage>
</organism>
<keyword evidence="4" id="KW-1185">Reference proteome</keyword>
<evidence type="ECO:0000259" key="2">
    <source>
        <dbReference type="Pfam" id="PF18962"/>
    </source>
</evidence>
<evidence type="ECO:0000313" key="4">
    <source>
        <dbReference type="Proteomes" id="UP000812270"/>
    </source>
</evidence>
<keyword evidence="1" id="KW-0732">Signal</keyword>
<dbReference type="Proteomes" id="UP000812270">
    <property type="component" value="Unassembled WGS sequence"/>
</dbReference>
<name>A0A9E2W3X6_9BACT</name>
<feature type="signal peptide" evidence="1">
    <location>
        <begin position="1"/>
        <end position="29"/>
    </location>
</feature>
<dbReference type="Pfam" id="PF18962">
    <property type="entry name" value="Por_Secre_tail"/>
    <property type="match status" value="1"/>
</dbReference>
<protein>
    <submittedName>
        <fullName evidence="3">T9SS type A sorting domain-containing protein</fullName>
    </submittedName>
</protein>
<dbReference type="NCBIfam" id="TIGR04183">
    <property type="entry name" value="Por_Secre_tail"/>
    <property type="match status" value="1"/>
</dbReference>
<gene>
    <name evidence="3" type="ORF">KTO63_17865</name>
</gene>
<feature type="chain" id="PRO_5039546015" evidence="1">
    <location>
        <begin position="30"/>
        <end position="1751"/>
    </location>
</feature>
<sequence>MKKTFLQNGRRYYALLILFIALITNSATGQLTQFTASTSAQPINICGPAATFTVLMNPGTTASTTNKLTITLPVGLSYVAGSAGIDNGANISSIGGTATAPVFNVPTLPASSATTLSFNVVANCSYGGGSSFAASITTANIGSSSTNSSNINANAAVFIINAITNQNFNGALLTSYSRAITITNTGGGYVDTLLFKDTVGNARTATSLTGPAGSVITLVSKVAINSGNDTAYVWKITNLTGVGDGDSHFENSESFTVTQNLTIVKCTNTSDRMSTELNCTGNNACNQGKATGGVTIPTVSQPNISITVDNYSSSPYYPCVDGSTPVTQSFVIKNTAGPAYNVHIVIGTADASGVGFAESFGTTWIDPSTLQIKTNTGSFQTVASDSTRTITGAALSSMCAFGKTRLVRITVPVLNANDSVRVKFNVYACLFNFTSCVSTVNLAKAPVITQIGYSASCASAEAKSAITQLLAIQSESTTVIKASGLSSIFPNENYTLVYTNSTSSFTATQFPTATTVFSYEVKLPAFLSLSRLTSNVDLVPKTGSISHPVTITQLAATSSDTTWEITFRSTPISATNLSGTLLYLKNLVSTSCIANTGVTYAPVNIKFKIRGAETSCYPYEYLSCLNDTLAFSCPANCVRGGLSGERFNFTRTNYGLADSNNDGIPDGTLDMSKVRTDLLIKGDTAAATISANVVAGANDFIYGYFEPNTSSFSFADNSLQIIDAGLSIYRGGSLLGTCNNLPLTKTQKNQWRMDFSISKISTCIAGYSKFEDGDSLVAQMRYYNDYGILTSPLATVSANIMGDFYLSNIANPVAAADKYACDTSYASLQILPVYYTEVVNAATGNGCDTIVVSSNHYFSVGPCCSNYNNLQFWFEYRPVAAFDRIVIGIPSNLKWAGKATITALTNQPGIFPLDISGYATVYADSVVFNIRQLYADNGGPLRINDEGFVGTVQTKFLPLCATGQTTTKLSYQTYFKGISSTAYNSAAVIVPIQPIITVNAPAINIATSPQTITVTGNTAVWDLQISNTSSLAAANFTWLAQNIGGTTFIQKLEKLSGVNGTVIALVTPANGIYQLGDFDKATNTYYRLTVGYANCIKDTINLKYGYSCFGYPSSLSASLCSFSALPLYIVSQQAQLQFQVQVQPTGPQTLCTDTVYRVKLTNVQPGTVYGPTIQSNLPASGFIIEPGTSQVEYPRNTFTNIADPVLVNGSYKWDIAASIPSLAATGMVGNDSLKLTFKGQAKDCSFTSGDYLTFQGSGVTGCGTSISTLKTSSNPFILVGDPLTSVNNFKLRKTVDNSNILACAGQSFTYTYVAVNNGPNVSDVSREAVEIEVPSWLTISNFTPSSNGGTAPDNGSMRQQNTGSITIYSWTMPANVAVGDSVKFSVLFTVNNTVPTTIGCTPENVELRDMVVNSFSTPATCVPGGLCQSATIKGSDTISLSIQKYQAKAASLQISAGNTATLTITNTGAIAIPAGTLQYSLYADMNSNGVYDAADNVLLAGPLVVDMALSPAAVDSFAKVINLTPIPVDASGKSVLLVVKQGSCNCESWRPSQINSVPLPVELLSFTVTNINCENTINWTTIKEQNIVSYSVERSVNGRNYESVAVLQPAGSYELQHSYNFSDNHITNDAVYYYRLRTNDADGKYSIGTTVSVNVKSCNDGTNIVTIFPNPLRSGAQMLSVEMNSLHTGSYQLRLYDMYGRVVNQHLLSVSTSTGILKNLINVKDLSAGVYIVQLIKTDNTFSYQKKVIIQ</sequence>